<organism evidence="1">
    <name type="scientific">Hexamita inflata</name>
    <dbReference type="NCBI Taxonomy" id="28002"/>
    <lineage>
        <taxon>Eukaryota</taxon>
        <taxon>Metamonada</taxon>
        <taxon>Diplomonadida</taxon>
        <taxon>Hexamitidae</taxon>
        <taxon>Hexamitinae</taxon>
        <taxon>Hexamita</taxon>
    </lineage>
</organism>
<gene>
    <name evidence="1" type="ORF">HINF_LOCUS25081</name>
    <name evidence="2" type="ORF">HINF_LOCUS33728</name>
</gene>
<dbReference type="AlphaFoldDB" id="A0AA86U2I6"/>
<reference evidence="2 3" key="2">
    <citation type="submission" date="2024-07" db="EMBL/GenBank/DDBJ databases">
        <authorList>
            <person name="Akdeniz Z."/>
        </authorList>
    </citation>
    <scope>NUCLEOTIDE SEQUENCE [LARGE SCALE GENOMIC DNA]</scope>
</reference>
<sequence length="862" mass="100715">MNMSGSKILKLKQSKEITQILFDSRLQLYDLLLVLRIESLKSSVNVSQINIVCDQIMKRNPADVVNILNDSYPKSPQSSMNLNQFLVEIRKCFNDYNYLFILGILTPKDSIFKYFRTQFEDFYGLCYNYTCLKIQKQFKISQFDSELLKQLLDHYILICDDFKLKLRTNYKDILQMKTENLMSELIQQGLLILNDQLFQKFCHIPIEQLIHSKIIENNKLTSNKFQSFINENILVQNDLGDYIVLFKNACEQYVLFYNQIIELTVFGDLVSYVGWQTHWETVIKFVKSHIIGDSYQPFDLLCVMGGPKTGKTMSMYMTAVFMSYFVNIIRPQKEDHLFSQNITKIIQIDAKDYIAFSLVDKLCKIYDKVRIYIPQSQSNISLVTKLIQQKNIALILSQIEDMFIGAKNYFVVTWDEIQALYYVNDEKISLQDKYALGQFYKNVMVSLNSPCQHLMSSSISVGLLSILKAVPVNGRSICRCGQAIITSVRDSLQSLKLVTFLRNLDLESQNKQLELGCQALKNNKLSRTCANLVQIFKTYDLGESDLLDRNAKQLFNIKIIIAQKWIEQAELPNTAINQEVFQLINGSSIYPGELLIKLCYTRKEEGKVIFVLIDNSLKNAIQLKYQQQLIFTDDSVINQIIILAQLMQDCGTLITKIKIIYQKAGKVDSVQQLVSDVNNDWKQFIIEQYTDILKQGQEHDLIQLEEIQYKSQKIKDFIFQFYSYSKNHQYWQIQENCVQYLKDEIKLWNGMTREEQQCTAYSYWFNNGCGIFQTLRINFCHEGFAYIFNTTKSIIQVFGDQIYYFTKKLYFRLNCEHSVYSLVSDNEEYADQSILVQDQVNQVQFSTINQEKIIQTYYDIKE</sequence>
<proteinExistence type="predicted"/>
<evidence type="ECO:0000313" key="1">
    <source>
        <dbReference type="EMBL" id="CAI9937436.1"/>
    </source>
</evidence>
<evidence type="ECO:0000313" key="2">
    <source>
        <dbReference type="EMBL" id="CAL6030861.1"/>
    </source>
</evidence>
<accession>A0AA86U2I6</accession>
<protein>
    <submittedName>
        <fullName evidence="2">Hypothetical_protein</fullName>
    </submittedName>
</protein>
<comment type="caution">
    <text evidence="1">The sequence shown here is derived from an EMBL/GenBank/DDBJ whole genome shotgun (WGS) entry which is preliminary data.</text>
</comment>
<dbReference type="EMBL" id="CATOUU010000646">
    <property type="protein sequence ID" value="CAI9937436.1"/>
    <property type="molecule type" value="Genomic_DNA"/>
</dbReference>
<evidence type="ECO:0000313" key="3">
    <source>
        <dbReference type="Proteomes" id="UP001642409"/>
    </source>
</evidence>
<reference evidence="1" key="1">
    <citation type="submission" date="2023-06" db="EMBL/GenBank/DDBJ databases">
        <authorList>
            <person name="Kurt Z."/>
        </authorList>
    </citation>
    <scope>NUCLEOTIDE SEQUENCE</scope>
</reference>
<name>A0AA86U2I6_9EUKA</name>
<keyword evidence="3" id="KW-1185">Reference proteome</keyword>
<dbReference type="EMBL" id="CAXDID020000118">
    <property type="protein sequence ID" value="CAL6030861.1"/>
    <property type="molecule type" value="Genomic_DNA"/>
</dbReference>
<dbReference type="Proteomes" id="UP001642409">
    <property type="component" value="Unassembled WGS sequence"/>
</dbReference>